<dbReference type="GO" id="GO:0006508">
    <property type="term" value="P:proteolysis"/>
    <property type="evidence" value="ECO:0007669"/>
    <property type="project" value="UniProtKB-KW"/>
</dbReference>
<dbReference type="Gene3D" id="3.40.630.10">
    <property type="entry name" value="Zn peptidases"/>
    <property type="match status" value="1"/>
</dbReference>
<evidence type="ECO:0000256" key="6">
    <source>
        <dbReference type="ARBA" id="ARBA00022801"/>
    </source>
</evidence>
<proteinExistence type="inferred from homology"/>
<dbReference type="NCBIfam" id="NF002759">
    <property type="entry name" value="PRK02813.1"/>
    <property type="match status" value="1"/>
</dbReference>
<dbReference type="PANTHER" id="PTHR28570">
    <property type="entry name" value="ASPARTYL AMINOPEPTIDASE"/>
    <property type="match status" value="1"/>
</dbReference>
<organism evidence="9">
    <name type="scientific">hydrothermal vent metagenome</name>
    <dbReference type="NCBI Taxonomy" id="652676"/>
    <lineage>
        <taxon>unclassified sequences</taxon>
        <taxon>metagenomes</taxon>
        <taxon>ecological metagenomes</taxon>
    </lineage>
</organism>
<protein>
    <submittedName>
        <fullName evidence="9">Aspartyl aminopeptidase</fullName>
        <ecNumber evidence="9">3.4.11.21</ecNumber>
    </submittedName>
</protein>
<evidence type="ECO:0000256" key="1">
    <source>
        <dbReference type="ARBA" id="ARBA00001947"/>
    </source>
</evidence>
<dbReference type="InterPro" id="IPR001948">
    <property type="entry name" value="Peptidase_M18"/>
</dbReference>
<dbReference type="GO" id="GO:0008237">
    <property type="term" value="F:metallopeptidase activity"/>
    <property type="evidence" value="ECO:0007669"/>
    <property type="project" value="UniProtKB-KW"/>
</dbReference>
<dbReference type="AlphaFoldDB" id="A0A3B0ZJF8"/>
<dbReference type="PRINTS" id="PR00932">
    <property type="entry name" value="AMINO1PTASE"/>
</dbReference>
<evidence type="ECO:0000256" key="8">
    <source>
        <dbReference type="ARBA" id="ARBA00023049"/>
    </source>
</evidence>
<dbReference type="InterPro" id="IPR023358">
    <property type="entry name" value="Peptidase_M18_dom2"/>
</dbReference>
<keyword evidence="7" id="KW-0862">Zinc</keyword>
<evidence type="ECO:0000256" key="3">
    <source>
        <dbReference type="ARBA" id="ARBA00022438"/>
    </source>
</evidence>
<dbReference type="GO" id="GO:0004177">
    <property type="term" value="F:aminopeptidase activity"/>
    <property type="evidence" value="ECO:0007669"/>
    <property type="project" value="UniProtKB-KW"/>
</dbReference>
<evidence type="ECO:0000256" key="2">
    <source>
        <dbReference type="ARBA" id="ARBA00008290"/>
    </source>
</evidence>
<comment type="similarity">
    <text evidence="2">Belongs to the peptidase M18 family.</text>
</comment>
<dbReference type="Gene3D" id="2.30.250.10">
    <property type="entry name" value="Aminopeptidase i, Domain 2"/>
    <property type="match status" value="1"/>
</dbReference>
<dbReference type="CDD" id="cd05658">
    <property type="entry name" value="M18_DAP"/>
    <property type="match status" value="1"/>
</dbReference>
<dbReference type="GO" id="GO:0008270">
    <property type="term" value="F:zinc ion binding"/>
    <property type="evidence" value="ECO:0007669"/>
    <property type="project" value="InterPro"/>
</dbReference>
<evidence type="ECO:0000313" key="9">
    <source>
        <dbReference type="EMBL" id="VAW89240.1"/>
    </source>
</evidence>
<dbReference type="SUPFAM" id="SSF101821">
    <property type="entry name" value="Aminopeptidase/glucanase lid domain"/>
    <property type="match status" value="1"/>
</dbReference>
<keyword evidence="8" id="KW-0482">Metalloprotease</keyword>
<keyword evidence="6 9" id="KW-0378">Hydrolase</keyword>
<evidence type="ECO:0000256" key="7">
    <source>
        <dbReference type="ARBA" id="ARBA00022833"/>
    </source>
</evidence>
<keyword evidence="5" id="KW-0479">Metal-binding</keyword>
<comment type="cofactor">
    <cofactor evidence="1">
        <name>Zn(2+)</name>
        <dbReference type="ChEBI" id="CHEBI:29105"/>
    </cofactor>
</comment>
<gene>
    <name evidence="9" type="ORF">MNBD_GAMMA17-487</name>
</gene>
<reference evidence="9" key="1">
    <citation type="submission" date="2018-06" db="EMBL/GenBank/DDBJ databases">
        <authorList>
            <person name="Zhirakovskaya E."/>
        </authorList>
    </citation>
    <scope>NUCLEOTIDE SEQUENCE</scope>
</reference>
<evidence type="ECO:0000256" key="4">
    <source>
        <dbReference type="ARBA" id="ARBA00022670"/>
    </source>
</evidence>
<sequence>MTPAQQLLEYIDNSPSPWHAVESTVALLQAHGFKALSEKEVWQLNSGERYYTIRDQSSIIAFVTGSKTPSESGYRIIGAHTDSPGLRIKPNPEQKRGAYLRLGVEVYGSPILATFADRDLSLAGRVSVKTGSDAQAFESRLLRIDESIVRLPNLAIHLNREVNKSGLKFNAQDELPLIFSQPGPHGVNFKGLVAERLQVTENDILAWELAAYDTQPGAFFGLEQAFITNSQLDNLASCHAALQALTETLTQASDATQVIAFFDHEEVGSCSAKGADGSFLDDVLHRISTTLDDSAQGHHQAIAHSYMLSADMAHAWHPNFSNKHEPAHQPIINSGPVIKINTNQRYTTNAHTEALFVSICEDEKVPYQKFVNRSDLACGSTIGPMSAARTGIRSLDVGNPMWAMHSIRESAGAADHNYMIRAMSGFLRC</sequence>
<dbReference type="GO" id="GO:0005737">
    <property type="term" value="C:cytoplasm"/>
    <property type="evidence" value="ECO:0007669"/>
    <property type="project" value="UniProtKB-ARBA"/>
</dbReference>
<keyword evidence="3 9" id="KW-0031">Aminopeptidase</keyword>
<dbReference type="Pfam" id="PF02127">
    <property type="entry name" value="Peptidase_M18"/>
    <property type="match status" value="1"/>
</dbReference>
<keyword evidence="4" id="KW-0645">Protease</keyword>
<name>A0A3B0ZJF8_9ZZZZ</name>
<dbReference type="EMBL" id="UOFQ01000126">
    <property type="protein sequence ID" value="VAW89240.1"/>
    <property type="molecule type" value="Genomic_DNA"/>
</dbReference>
<dbReference type="PANTHER" id="PTHR28570:SF3">
    <property type="entry name" value="ASPARTYL AMINOPEPTIDASE"/>
    <property type="match status" value="1"/>
</dbReference>
<evidence type="ECO:0000256" key="5">
    <source>
        <dbReference type="ARBA" id="ARBA00022723"/>
    </source>
</evidence>
<dbReference type="EC" id="3.4.11.21" evidence="9"/>
<dbReference type="SUPFAM" id="SSF53187">
    <property type="entry name" value="Zn-dependent exopeptidases"/>
    <property type="match status" value="1"/>
</dbReference>
<accession>A0A3B0ZJF8</accession>